<dbReference type="EMBL" id="ML994630">
    <property type="protein sequence ID" value="KAF2186324.1"/>
    <property type="molecule type" value="Genomic_DNA"/>
</dbReference>
<dbReference type="InterPro" id="IPR019734">
    <property type="entry name" value="TPR_rpt"/>
</dbReference>
<reference evidence="4" key="1">
    <citation type="journal article" date="2020" name="Stud. Mycol.">
        <title>101 Dothideomycetes genomes: a test case for predicting lifestyles and emergence of pathogens.</title>
        <authorList>
            <person name="Haridas S."/>
            <person name="Albert R."/>
            <person name="Binder M."/>
            <person name="Bloem J."/>
            <person name="Labutti K."/>
            <person name="Salamov A."/>
            <person name="Andreopoulos B."/>
            <person name="Baker S."/>
            <person name="Barry K."/>
            <person name="Bills G."/>
            <person name="Bluhm B."/>
            <person name="Cannon C."/>
            <person name="Castanera R."/>
            <person name="Culley D."/>
            <person name="Daum C."/>
            <person name="Ezra D."/>
            <person name="Gonzalez J."/>
            <person name="Henrissat B."/>
            <person name="Kuo A."/>
            <person name="Liang C."/>
            <person name="Lipzen A."/>
            <person name="Lutzoni F."/>
            <person name="Magnuson J."/>
            <person name="Mondo S."/>
            <person name="Nolan M."/>
            <person name="Ohm R."/>
            <person name="Pangilinan J."/>
            <person name="Park H.-J."/>
            <person name="Ramirez L."/>
            <person name="Alfaro M."/>
            <person name="Sun H."/>
            <person name="Tritt A."/>
            <person name="Yoshinaga Y."/>
            <person name="Zwiers L.-H."/>
            <person name="Turgeon B."/>
            <person name="Goodwin S."/>
            <person name="Spatafora J."/>
            <person name="Crous P."/>
            <person name="Grigoriev I."/>
        </authorList>
    </citation>
    <scope>NUCLEOTIDE SEQUENCE</scope>
    <source>
        <strain evidence="4">CBS 207.26</strain>
    </source>
</reference>
<evidence type="ECO:0000259" key="2">
    <source>
        <dbReference type="Pfam" id="PF17107"/>
    </source>
</evidence>
<evidence type="ECO:0000313" key="5">
    <source>
        <dbReference type="Proteomes" id="UP000800200"/>
    </source>
</evidence>
<sequence length="906" mass="101426">MAEAVPVVGIVASIIQIVDFGSRVLKRLEEYQSKLGETPEAFRHIKAELPVLLDALRQTKAVIDAGSMQGETKKALLPAVEGCGVQIKSLDDVIVKTLPVSGDSWARRGRKALGSLRYDAKVEKITVVVRGYIQTLTYHAAASSSLRPLAERTARRPSPSSTVPFRRDPHFVDREILTEIDCKTQQPASRVALVGLGGVGKSQLAVEYSHRVREKSPATWVFWVHASSTTRFEEGYRKIAERAKLSGWDQPDVDILRLVYSWLCDEASGRWIMIIDNADDLGVFSCPSDRRKGCKDDVSGNAAATLLESLPQSPNGSILITSRSRDVAFRLTGSYADIIRVHPMGQAQALALLRNKLECSFEQDDAVALVEALDCMPLAITQAAAYISQRAPRATVSKYLQDLHKGDQERAKLLDMDIGDSRRDGTASNSIIATWQISFEHIRRKRPSATRLLSLMSLFDRQGIPDSLLGGRYQEGDNASSNFEDDLNTLMSFSLVATDVDGYQFEMHRLVQFSTRKWLELQGELEGWKEKYVTLMDGSYPVGRYENWKACQALFPHAQAAVAWRPTDDGALQAWASVLFKASWYAREMGNYDLAKEMGRGALEAKEATLGAEHQDTLTSVINLGLVLSRQGKYEEAEVMHWRALEGYEKVVGPEHPFTLTSVNNLGSVLERQGKYKEAEVMHRRTLEIKEKVLRPEHPDTLTSVNNLGLVLSRQGKYEEAEVMHWRALEGYEKVVGPEHPFTLTSVSNLGSVLERQGKYEEAEAMHRRALETKEKVLRPEHPDTLTSVSNLGLVSERQGKYEEAEAMHWRALEGYEKVVGSEHPFTLTSVSNLGSVLERQGKYEEAEVMHWRALEGYEKVLGLEHPFTLTSVNNLGSVLERQGKYEEAETMHRRALKGRRNVFGL</sequence>
<dbReference type="InterPro" id="IPR056681">
    <property type="entry name" value="DUF7779"/>
</dbReference>
<keyword evidence="1" id="KW-0802">TPR repeat</keyword>
<proteinExistence type="predicted"/>
<dbReference type="NCBIfam" id="NF040586">
    <property type="entry name" value="FxSxx_TPR"/>
    <property type="match status" value="1"/>
</dbReference>
<feature type="domain" description="DUF7779" evidence="3">
    <location>
        <begin position="445"/>
        <end position="519"/>
    </location>
</feature>
<accession>A0A6A6E3D6</accession>
<dbReference type="PROSITE" id="PS50005">
    <property type="entry name" value="TPR"/>
    <property type="match status" value="1"/>
</dbReference>
<dbReference type="Gene3D" id="3.40.50.300">
    <property type="entry name" value="P-loop containing nucleotide triphosphate hydrolases"/>
    <property type="match status" value="1"/>
</dbReference>
<dbReference type="PANTHER" id="PTHR46082">
    <property type="entry name" value="ATP/GTP-BINDING PROTEIN-RELATED"/>
    <property type="match status" value="1"/>
</dbReference>
<evidence type="ECO:0000256" key="1">
    <source>
        <dbReference type="PROSITE-ProRule" id="PRU00339"/>
    </source>
</evidence>
<dbReference type="SUPFAM" id="SSF48452">
    <property type="entry name" value="TPR-like"/>
    <property type="match status" value="1"/>
</dbReference>
<dbReference type="SUPFAM" id="SSF52540">
    <property type="entry name" value="P-loop containing nucleoside triphosphate hydrolases"/>
    <property type="match status" value="1"/>
</dbReference>
<dbReference type="InterPro" id="IPR053137">
    <property type="entry name" value="NLR-like"/>
</dbReference>
<dbReference type="InterPro" id="IPR031352">
    <property type="entry name" value="SesA"/>
</dbReference>
<organism evidence="4 5">
    <name type="scientific">Zopfia rhizophila CBS 207.26</name>
    <dbReference type="NCBI Taxonomy" id="1314779"/>
    <lineage>
        <taxon>Eukaryota</taxon>
        <taxon>Fungi</taxon>
        <taxon>Dikarya</taxon>
        <taxon>Ascomycota</taxon>
        <taxon>Pezizomycotina</taxon>
        <taxon>Dothideomycetes</taxon>
        <taxon>Dothideomycetes incertae sedis</taxon>
        <taxon>Zopfiaceae</taxon>
        <taxon>Zopfia</taxon>
    </lineage>
</organism>
<dbReference type="Gene3D" id="1.25.40.10">
    <property type="entry name" value="Tetratricopeptide repeat domain"/>
    <property type="match status" value="2"/>
</dbReference>
<dbReference type="Pfam" id="PF13374">
    <property type="entry name" value="TPR_10"/>
    <property type="match status" value="2"/>
</dbReference>
<dbReference type="InterPro" id="IPR027417">
    <property type="entry name" value="P-loop_NTPase"/>
</dbReference>
<evidence type="ECO:0000259" key="3">
    <source>
        <dbReference type="Pfam" id="PF25000"/>
    </source>
</evidence>
<name>A0A6A6E3D6_9PEZI</name>
<keyword evidence="5" id="KW-1185">Reference proteome</keyword>
<evidence type="ECO:0000313" key="4">
    <source>
        <dbReference type="EMBL" id="KAF2186324.1"/>
    </source>
</evidence>
<dbReference type="PRINTS" id="PR00381">
    <property type="entry name" value="KINESINLIGHT"/>
</dbReference>
<dbReference type="AlphaFoldDB" id="A0A6A6E3D6"/>
<protein>
    <submittedName>
        <fullName evidence="4">TPR-like protein</fullName>
    </submittedName>
</protein>
<dbReference type="InterPro" id="IPR011990">
    <property type="entry name" value="TPR-like_helical_dom_sf"/>
</dbReference>
<dbReference type="Pfam" id="PF13424">
    <property type="entry name" value="TPR_12"/>
    <property type="match status" value="3"/>
</dbReference>
<dbReference type="Pfam" id="PF17107">
    <property type="entry name" value="SesA"/>
    <property type="match status" value="1"/>
</dbReference>
<dbReference type="Proteomes" id="UP000800200">
    <property type="component" value="Unassembled WGS sequence"/>
</dbReference>
<dbReference type="OrthoDB" id="1658288at2759"/>
<dbReference type="SMART" id="SM00028">
    <property type="entry name" value="TPR"/>
    <property type="match status" value="7"/>
</dbReference>
<dbReference type="PANTHER" id="PTHR46082:SF6">
    <property type="entry name" value="AAA+ ATPASE DOMAIN-CONTAINING PROTEIN-RELATED"/>
    <property type="match status" value="1"/>
</dbReference>
<feature type="repeat" description="TPR" evidence="1">
    <location>
        <begin position="744"/>
        <end position="777"/>
    </location>
</feature>
<gene>
    <name evidence="4" type="ORF">K469DRAFT_149738</name>
</gene>
<feature type="domain" description="NACHT-NTPase and P-loop NTPases N-terminal" evidence="2">
    <location>
        <begin position="11"/>
        <end position="136"/>
    </location>
</feature>
<dbReference type="Pfam" id="PF25000">
    <property type="entry name" value="DUF7779"/>
    <property type="match status" value="1"/>
</dbReference>